<dbReference type="CDD" id="cd03808">
    <property type="entry name" value="GT4_CapM-like"/>
    <property type="match status" value="1"/>
</dbReference>
<gene>
    <name evidence="3" type="ORF">ACFQO1_06885</name>
</gene>
<reference evidence="4" key="1">
    <citation type="journal article" date="2019" name="Int. J. Syst. Evol. Microbiol.">
        <title>The Global Catalogue of Microorganisms (GCM) 10K type strain sequencing project: providing services to taxonomists for standard genome sequencing and annotation.</title>
        <authorList>
            <consortium name="The Broad Institute Genomics Platform"/>
            <consortium name="The Broad Institute Genome Sequencing Center for Infectious Disease"/>
            <person name="Wu L."/>
            <person name="Ma J."/>
        </authorList>
    </citation>
    <scope>NUCLEOTIDE SEQUENCE [LARGE SCALE GENOMIC DNA]</scope>
    <source>
        <strain evidence="4">CGMCC 1.16306</strain>
    </source>
</reference>
<dbReference type="Gene3D" id="3.40.50.2000">
    <property type="entry name" value="Glycogen Phosphorylase B"/>
    <property type="match status" value="2"/>
</dbReference>
<organism evidence="3 4">
    <name type="scientific">Jejudonia soesokkakensis</name>
    <dbReference type="NCBI Taxonomy" id="1323432"/>
    <lineage>
        <taxon>Bacteria</taxon>
        <taxon>Pseudomonadati</taxon>
        <taxon>Bacteroidota</taxon>
        <taxon>Flavobacteriia</taxon>
        <taxon>Flavobacteriales</taxon>
        <taxon>Flavobacteriaceae</taxon>
        <taxon>Jejudonia</taxon>
    </lineage>
</organism>
<evidence type="ECO:0000313" key="4">
    <source>
        <dbReference type="Proteomes" id="UP001596415"/>
    </source>
</evidence>
<dbReference type="Proteomes" id="UP001596415">
    <property type="component" value="Unassembled WGS sequence"/>
</dbReference>
<dbReference type="InterPro" id="IPR028098">
    <property type="entry name" value="Glyco_trans_4-like_N"/>
</dbReference>
<feature type="domain" description="Glycosyl transferase family 1" evidence="1">
    <location>
        <begin position="196"/>
        <end position="360"/>
    </location>
</feature>
<dbReference type="SUPFAM" id="SSF53756">
    <property type="entry name" value="UDP-Glycosyltransferase/glycogen phosphorylase"/>
    <property type="match status" value="1"/>
</dbReference>
<dbReference type="EMBL" id="JBHTBN010000003">
    <property type="protein sequence ID" value="MFC7357405.1"/>
    <property type="molecule type" value="Genomic_DNA"/>
</dbReference>
<dbReference type="PANTHER" id="PTHR12526">
    <property type="entry name" value="GLYCOSYLTRANSFERASE"/>
    <property type="match status" value="1"/>
</dbReference>
<evidence type="ECO:0000313" key="3">
    <source>
        <dbReference type="EMBL" id="MFC7357405.1"/>
    </source>
</evidence>
<name>A0ABW2MV24_9FLAO</name>
<protein>
    <submittedName>
        <fullName evidence="3">Glycosyltransferase family 4 protein</fullName>
    </submittedName>
</protein>
<proteinExistence type="predicted"/>
<sequence length="387" mass="43783">MTKPKLIRITTVPISLEKLLEGQLQYMQQFYNVSAISSDKKRLEEFGKKNHVATYSLTLTRKITPLKDIRAVFKLFHFLRKERPLIVHTHTPKAGIVGMMAAYLAGVPIRLHTVAGLPLMEARGFKRMVLNLIEKGTYRFATNVYPNSQGLYDFILSERFTSKKKLSILANGSSNGIDISHFSPAHFSETALFNLRTKVSISPSDFVFLFVGRLVKDKGIVEVVDAFVAFQKKYSDSILLLVGPMEAALDPLPKATLDLIAQHPNIRTTGYIEDVRPYFAISTAFVFPSYREGFPNVVLQAASMKVPCIVSDIIGNNDIITHNVNGVMVPPKDTDALVKAMEVLYNNPELRLQFAEKSYENVTQKYERQQVWNALLKEYKRLEHNLL</sequence>
<dbReference type="InterPro" id="IPR001296">
    <property type="entry name" value="Glyco_trans_1"/>
</dbReference>
<dbReference type="RefSeq" id="WP_380217252.1">
    <property type="nucleotide sequence ID" value="NZ_JBHTBN010000003.1"/>
</dbReference>
<feature type="domain" description="Glycosyltransferase subfamily 4-like N-terminal" evidence="2">
    <location>
        <begin position="47"/>
        <end position="172"/>
    </location>
</feature>
<keyword evidence="4" id="KW-1185">Reference proteome</keyword>
<comment type="caution">
    <text evidence="3">The sequence shown here is derived from an EMBL/GenBank/DDBJ whole genome shotgun (WGS) entry which is preliminary data.</text>
</comment>
<dbReference type="Pfam" id="PF00534">
    <property type="entry name" value="Glycos_transf_1"/>
    <property type="match status" value="1"/>
</dbReference>
<dbReference type="Pfam" id="PF13579">
    <property type="entry name" value="Glyco_trans_4_4"/>
    <property type="match status" value="1"/>
</dbReference>
<evidence type="ECO:0000259" key="1">
    <source>
        <dbReference type="Pfam" id="PF00534"/>
    </source>
</evidence>
<accession>A0ABW2MV24</accession>
<evidence type="ECO:0000259" key="2">
    <source>
        <dbReference type="Pfam" id="PF13579"/>
    </source>
</evidence>